<dbReference type="InterPro" id="IPR037523">
    <property type="entry name" value="VOC_core"/>
</dbReference>
<evidence type="ECO:0000259" key="2">
    <source>
        <dbReference type="PROSITE" id="PS51819"/>
    </source>
</evidence>
<feature type="region of interest" description="Disordered" evidence="1">
    <location>
        <begin position="99"/>
        <end position="129"/>
    </location>
</feature>
<comment type="caution">
    <text evidence="3">The sequence shown here is derived from an EMBL/GenBank/DDBJ whole genome shotgun (WGS) entry which is preliminary data.</text>
</comment>
<gene>
    <name evidence="3" type="ORF">V1479_17990</name>
</gene>
<dbReference type="InterPro" id="IPR052164">
    <property type="entry name" value="Anthracycline_SecMetBiosynth"/>
</dbReference>
<proteinExistence type="predicted"/>
<organism evidence="3 4">
    <name type="scientific">Neoaquamicrobium sediminum</name>
    <dbReference type="NCBI Taxonomy" id="1849104"/>
    <lineage>
        <taxon>Bacteria</taxon>
        <taxon>Pseudomonadati</taxon>
        <taxon>Pseudomonadota</taxon>
        <taxon>Alphaproteobacteria</taxon>
        <taxon>Hyphomicrobiales</taxon>
        <taxon>Phyllobacteriaceae</taxon>
        <taxon>Neoaquamicrobium</taxon>
    </lineage>
</organism>
<dbReference type="Gene3D" id="3.10.180.10">
    <property type="entry name" value="2,3-Dihydroxybiphenyl 1,2-Dioxygenase, domain 1"/>
    <property type="match status" value="1"/>
</dbReference>
<evidence type="ECO:0000256" key="1">
    <source>
        <dbReference type="SAM" id="MobiDB-lite"/>
    </source>
</evidence>
<sequence>MLSKSRIGNICYYVSDIDRTEAFYRDVVGLDVQRMDDDGDGNAWLIASIANNIDLLFFRMESRPGNSPIVVFDLAEGGIDDVVEGLAQKGATIVTPVSHAPGGWSSEFADPDGHQISVYQTEDAPRSRK</sequence>
<evidence type="ECO:0000313" key="4">
    <source>
        <dbReference type="Proteomes" id="UP001559025"/>
    </source>
</evidence>
<dbReference type="InterPro" id="IPR004360">
    <property type="entry name" value="Glyas_Fos-R_dOase_dom"/>
</dbReference>
<keyword evidence="4" id="KW-1185">Reference proteome</keyword>
<dbReference type="SUPFAM" id="SSF54593">
    <property type="entry name" value="Glyoxalase/Bleomycin resistance protein/Dihydroxybiphenyl dioxygenase"/>
    <property type="match status" value="1"/>
</dbReference>
<dbReference type="RefSeq" id="WP_173192629.1">
    <property type="nucleotide sequence ID" value="NZ_CBDDTD010000001.1"/>
</dbReference>
<dbReference type="PANTHER" id="PTHR33993">
    <property type="entry name" value="GLYOXALASE-RELATED"/>
    <property type="match status" value="1"/>
</dbReference>
<dbReference type="CDD" id="cd06587">
    <property type="entry name" value="VOC"/>
    <property type="match status" value="1"/>
</dbReference>
<dbReference type="EMBL" id="JAZHFV010000006">
    <property type="protein sequence ID" value="MEX4009207.1"/>
    <property type="molecule type" value="Genomic_DNA"/>
</dbReference>
<dbReference type="InterPro" id="IPR029068">
    <property type="entry name" value="Glyas_Bleomycin-R_OHBP_Dase"/>
</dbReference>
<name>A0ABV3WX04_9HYPH</name>
<dbReference type="Pfam" id="PF00903">
    <property type="entry name" value="Glyoxalase"/>
    <property type="match status" value="1"/>
</dbReference>
<reference evidence="3 4" key="1">
    <citation type="submission" date="2024-01" db="EMBL/GenBank/DDBJ databases">
        <title>New evidence supports the origin of RcGTA from prophage.</title>
        <authorList>
            <person name="Xu Y."/>
            <person name="Liu B."/>
            <person name="Chen F."/>
        </authorList>
    </citation>
    <scope>NUCLEOTIDE SEQUENCE [LARGE SCALE GENOMIC DNA]</scope>
    <source>
        <strain evidence="3 4">CBW1107-2</strain>
    </source>
</reference>
<dbReference type="Proteomes" id="UP001559025">
    <property type="component" value="Unassembled WGS sequence"/>
</dbReference>
<dbReference type="PROSITE" id="PS51819">
    <property type="entry name" value="VOC"/>
    <property type="match status" value="1"/>
</dbReference>
<feature type="domain" description="VOC" evidence="2">
    <location>
        <begin position="6"/>
        <end position="121"/>
    </location>
</feature>
<accession>A0ABV3WX04</accession>
<protein>
    <submittedName>
        <fullName evidence="3">VOC family protein</fullName>
    </submittedName>
</protein>
<evidence type="ECO:0000313" key="3">
    <source>
        <dbReference type="EMBL" id="MEX4009207.1"/>
    </source>
</evidence>